<dbReference type="InterPro" id="IPR020904">
    <property type="entry name" value="Sc_DH/Rdtase_CS"/>
</dbReference>
<organism evidence="4 5">
    <name type="scientific">Cohnella fermenti</name>
    <dbReference type="NCBI Taxonomy" id="2565925"/>
    <lineage>
        <taxon>Bacteria</taxon>
        <taxon>Bacillati</taxon>
        <taxon>Bacillota</taxon>
        <taxon>Bacilli</taxon>
        <taxon>Bacillales</taxon>
        <taxon>Paenibacillaceae</taxon>
        <taxon>Cohnella</taxon>
    </lineage>
</organism>
<evidence type="ECO:0000313" key="4">
    <source>
        <dbReference type="EMBL" id="THF78436.1"/>
    </source>
</evidence>
<dbReference type="InterPro" id="IPR050259">
    <property type="entry name" value="SDR"/>
</dbReference>
<dbReference type="GO" id="GO:0032787">
    <property type="term" value="P:monocarboxylic acid metabolic process"/>
    <property type="evidence" value="ECO:0007669"/>
    <property type="project" value="UniProtKB-ARBA"/>
</dbReference>
<keyword evidence="2" id="KW-0560">Oxidoreductase</keyword>
<reference evidence="4 5" key="1">
    <citation type="submission" date="2019-04" db="EMBL/GenBank/DDBJ databases">
        <title>Cohnella sp. nov. isolated from preserved vegetables.</title>
        <authorList>
            <person name="Lin S.-Y."/>
            <person name="Hung M.-H."/>
            <person name="Young C.-C."/>
        </authorList>
    </citation>
    <scope>NUCLEOTIDE SEQUENCE [LARGE SCALE GENOMIC DNA]</scope>
    <source>
        <strain evidence="4 5">CC-MHH1044</strain>
    </source>
</reference>
<comment type="caution">
    <text evidence="4">The sequence shown here is derived from an EMBL/GenBank/DDBJ whole genome shotgun (WGS) entry which is preliminary data.</text>
</comment>
<protein>
    <submittedName>
        <fullName evidence="4">SDR family oxidoreductase</fullName>
    </submittedName>
</protein>
<dbReference type="PANTHER" id="PTHR42879:SF2">
    <property type="entry name" value="3-OXOACYL-[ACYL-CARRIER-PROTEIN] REDUCTASE FABG"/>
    <property type="match status" value="1"/>
</dbReference>
<dbReference type="NCBIfam" id="NF047420">
    <property type="entry name" value="EF_P_mod_YmfI"/>
    <property type="match status" value="1"/>
</dbReference>
<dbReference type="Proteomes" id="UP000310636">
    <property type="component" value="Unassembled WGS sequence"/>
</dbReference>
<keyword evidence="5" id="KW-1185">Reference proteome</keyword>
<proteinExistence type="inferred from homology"/>
<sequence>MTATGRGQLSRTVLVTGASRGIGAAVARRFAAAGDRVALHYGASFEAAENERKRCLEAGAADAIAVRADLRDPGALLRLKGEMDGLGWSPSVVVHSAGTAYYGLLDETGEEAWSDLLQVHLTSAYRLAKLFGPALSWGRGGRIIHVSSVWGAIGAAGEVAYSAAKGGLNSFTKALARELAPFGVTVNAVAPGAVDTDMLGPLSNEEREQLLKEIPLGRFARPEEVAELVAFLSSEEANYITGQIIALSGGWRV</sequence>
<evidence type="ECO:0000313" key="5">
    <source>
        <dbReference type="Proteomes" id="UP000310636"/>
    </source>
</evidence>
<comment type="similarity">
    <text evidence="1">Belongs to the short-chain dehydrogenases/reductases (SDR) family.</text>
</comment>
<feature type="domain" description="Ketoreductase" evidence="3">
    <location>
        <begin position="11"/>
        <end position="192"/>
    </location>
</feature>
<dbReference type="Pfam" id="PF13561">
    <property type="entry name" value="adh_short_C2"/>
    <property type="match status" value="1"/>
</dbReference>
<dbReference type="PROSITE" id="PS00061">
    <property type="entry name" value="ADH_SHORT"/>
    <property type="match status" value="1"/>
</dbReference>
<dbReference type="SMART" id="SM00822">
    <property type="entry name" value="PKS_KR"/>
    <property type="match status" value="1"/>
</dbReference>
<dbReference type="PRINTS" id="PR00081">
    <property type="entry name" value="GDHRDH"/>
</dbReference>
<dbReference type="EMBL" id="SSOB01000016">
    <property type="protein sequence ID" value="THF78436.1"/>
    <property type="molecule type" value="Genomic_DNA"/>
</dbReference>
<dbReference type="PANTHER" id="PTHR42879">
    <property type="entry name" value="3-OXOACYL-(ACYL-CARRIER-PROTEIN) REDUCTASE"/>
    <property type="match status" value="1"/>
</dbReference>
<evidence type="ECO:0000256" key="2">
    <source>
        <dbReference type="ARBA" id="ARBA00023002"/>
    </source>
</evidence>
<dbReference type="OrthoDB" id="9803333at2"/>
<evidence type="ECO:0000259" key="3">
    <source>
        <dbReference type="SMART" id="SM00822"/>
    </source>
</evidence>
<name>A0A4S4BTN2_9BACL</name>
<accession>A0A4S4BTN2</accession>
<dbReference type="AlphaFoldDB" id="A0A4S4BTN2"/>
<dbReference type="Gene3D" id="3.40.50.720">
    <property type="entry name" value="NAD(P)-binding Rossmann-like Domain"/>
    <property type="match status" value="1"/>
</dbReference>
<dbReference type="SUPFAM" id="SSF51735">
    <property type="entry name" value="NAD(P)-binding Rossmann-fold domains"/>
    <property type="match status" value="1"/>
</dbReference>
<dbReference type="InterPro" id="IPR057326">
    <property type="entry name" value="KR_dom"/>
</dbReference>
<dbReference type="PRINTS" id="PR00080">
    <property type="entry name" value="SDRFAMILY"/>
</dbReference>
<gene>
    <name evidence="4" type="ORF">E6C55_14615</name>
</gene>
<dbReference type="GO" id="GO:0016491">
    <property type="term" value="F:oxidoreductase activity"/>
    <property type="evidence" value="ECO:0007669"/>
    <property type="project" value="UniProtKB-KW"/>
</dbReference>
<evidence type="ECO:0000256" key="1">
    <source>
        <dbReference type="ARBA" id="ARBA00006484"/>
    </source>
</evidence>
<dbReference type="InterPro" id="IPR002347">
    <property type="entry name" value="SDR_fam"/>
</dbReference>
<dbReference type="InterPro" id="IPR036291">
    <property type="entry name" value="NAD(P)-bd_dom_sf"/>
</dbReference>
<dbReference type="FunFam" id="3.40.50.720:FF:000173">
    <property type="entry name" value="3-oxoacyl-[acyl-carrier protein] reductase"/>
    <property type="match status" value="1"/>
</dbReference>